<dbReference type="PANTHER" id="PTHR43133:SF60">
    <property type="entry name" value="RNA POLYMERASE SIGMA FACTOR SIGV"/>
    <property type="match status" value="1"/>
</dbReference>
<dbReference type="CDD" id="cd06171">
    <property type="entry name" value="Sigma70_r4"/>
    <property type="match status" value="1"/>
</dbReference>
<dbReference type="InterPro" id="IPR013249">
    <property type="entry name" value="RNA_pol_sigma70_r4_t2"/>
</dbReference>
<proteinExistence type="inferred from homology"/>
<keyword evidence="8" id="KW-1185">Reference proteome</keyword>
<dbReference type="Pfam" id="PF08281">
    <property type="entry name" value="Sigma70_r4_2"/>
    <property type="match status" value="1"/>
</dbReference>
<dbReference type="Pfam" id="PF04542">
    <property type="entry name" value="Sigma70_r2"/>
    <property type="match status" value="1"/>
</dbReference>
<evidence type="ECO:0000256" key="3">
    <source>
        <dbReference type="ARBA" id="ARBA00023082"/>
    </source>
</evidence>
<sequence>MNENIEQIVDDYSTHLLRIAYFYTKNRHAAEDIVQDVFIKFLQSNYSERGQLRAYLTKMTVNRSKDYLKSWAYRKIQFETKWWMKTSDHDHIVQQEERSNIGAAILKLPLKYREPLILYYYEEMSVIQVADLLQINENTVKTRLKRGREQLRPVLEGEWEVLRHE</sequence>
<protein>
    <submittedName>
        <fullName evidence="7">Sigma-70 family RNA polymerase sigma factor</fullName>
    </submittedName>
</protein>
<organism evidence="7 8">
    <name type="scientific">Solibacillus faecavium</name>
    <dbReference type="NCBI Taxonomy" id="2762221"/>
    <lineage>
        <taxon>Bacteria</taxon>
        <taxon>Bacillati</taxon>
        <taxon>Bacillota</taxon>
        <taxon>Bacilli</taxon>
        <taxon>Bacillales</taxon>
        <taxon>Caryophanaceae</taxon>
        <taxon>Solibacillus</taxon>
    </lineage>
</organism>
<name>A0ABR8XZ45_9BACL</name>
<comment type="similarity">
    <text evidence="1">Belongs to the sigma-70 factor family. ECF subfamily.</text>
</comment>
<evidence type="ECO:0000259" key="6">
    <source>
        <dbReference type="Pfam" id="PF08281"/>
    </source>
</evidence>
<feature type="domain" description="RNA polymerase sigma-70 region 2" evidence="5">
    <location>
        <begin position="9"/>
        <end position="70"/>
    </location>
</feature>
<dbReference type="RefSeq" id="WP_191700245.1">
    <property type="nucleotide sequence ID" value="NZ_JACSPZ010000004.1"/>
</dbReference>
<dbReference type="EMBL" id="JACSPZ010000004">
    <property type="protein sequence ID" value="MBD8037178.1"/>
    <property type="molecule type" value="Genomic_DNA"/>
</dbReference>
<dbReference type="Gene3D" id="1.10.1740.10">
    <property type="match status" value="1"/>
</dbReference>
<evidence type="ECO:0000256" key="4">
    <source>
        <dbReference type="ARBA" id="ARBA00023163"/>
    </source>
</evidence>
<evidence type="ECO:0000313" key="7">
    <source>
        <dbReference type="EMBL" id="MBD8037178.1"/>
    </source>
</evidence>
<dbReference type="Proteomes" id="UP000619101">
    <property type="component" value="Unassembled WGS sequence"/>
</dbReference>
<dbReference type="Gene3D" id="1.10.10.10">
    <property type="entry name" value="Winged helix-like DNA-binding domain superfamily/Winged helix DNA-binding domain"/>
    <property type="match status" value="1"/>
</dbReference>
<dbReference type="InterPro" id="IPR013325">
    <property type="entry name" value="RNA_pol_sigma_r2"/>
</dbReference>
<comment type="caution">
    <text evidence="7">The sequence shown here is derived from an EMBL/GenBank/DDBJ whole genome shotgun (WGS) entry which is preliminary data.</text>
</comment>
<dbReference type="InterPro" id="IPR014284">
    <property type="entry name" value="RNA_pol_sigma-70_dom"/>
</dbReference>
<dbReference type="InterPro" id="IPR013324">
    <property type="entry name" value="RNA_pol_sigma_r3/r4-like"/>
</dbReference>
<dbReference type="InterPro" id="IPR007627">
    <property type="entry name" value="RNA_pol_sigma70_r2"/>
</dbReference>
<dbReference type="NCBIfam" id="TIGR02937">
    <property type="entry name" value="sigma70-ECF"/>
    <property type="match status" value="1"/>
</dbReference>
<feature type="domain" description="RNA polymerase sigma factor 70 region 4 type 2" evidence="6">
    <location>
        <begin position="100"/>
        <end position="151"/>
    </location>
</feature>
<evidence type="ECO:0000313" key="8">
    <source>
        <dbReference type="Proteomes" id="UP000619101"/>
    </source>
</evidence>
<dbReference type="PANTHER" id="PTHR43133">
    <property type="entry name" value="RNA POLYMERASE ECF-TYPE SIGMA FACTO"/>
    <property type="match status" value="1"/>
</dbReference>
<gene>
    <name evidence="7" type="ORF">H9635_10505</name>
</gene>
<reference evidence="7 8" key="1">
    <citation type="submission" date="2020-08" db="EMBL/GenBank/DDBJ databases">
        <title>A Genomic Blueprint of the Chicken Gut Microbiome.</title>
        <authorList>
            <person name="Gilroy R."/>
            <person name="Ravi A."/>
            <person name="Getino M."/>
            <person name="Pursley I."/>
            <person name="Horton D.L."/>
            <person name="Alikhan N.-F."/>
            <person name="Baker D."/>
            <person name="Gharbi K."/>
            <person name="Hall N."/>
            <person name="Watson M."/>
            <person name="Adriaenssens E.M."/>
            <person name="Foster-Nyarko E."/>
            <person name="Jarju S."/>
            <person name="Secka A."/>
            <person name="Antonio M."/>
            <person name="Oren A."/>
            <person name="Chaudhuri R."/>
            <person name="La Ragione R.M."/>
            <person name="Hildebrand F."/>
            <person name="Pallen M.J."/>
        </authorList>
    </citation>
    <scope>NUCLEOTIDE SEQUENCE [LARGE SCALE GENOMIC DNA]</scope>
    <source>
        <strain evidence="7 8">A46</strain>
    </source>
</reference>
<keyword evidence="3" id="KW-0731">Sigma factor</keyword>
<evidence type="ECO:0000256" key="2">
    <source>
        <dbReference type="ARBA" id="ARBA00023015"/>
    </source>
</evidence>
<keyword evidence="2" id="KW-0805">Transcription regulation</keyword>
<evidence type="ECO:0000256" key="1">
    <source>
        <dbReference type="ARBA" id="ARBA00010641"/>
    </source>
</evidence>
<dbReference type="InterPro" id="IPR036388">
    <property type="entry name" value="WH-like_DNA-bd_sf"/>
</dbReference>
<keyword evidence="4" id="KW-0804">Transcription</keyword>
<accession>A0ABR8XZ45</accession>
<dbReference type="SUPFAM" id="SSF88946">
    <property type="entry name" value="Sigma2 domain of RNA polymerase sigma factors"/>
    <property type="match status" value="1"/>
</dbReference>
<dbReference type="SUPFAM" id="SSF88659">
    <property type="entry name" value="Sigma3 and sigma4 domains of RNA polymerase sigma factors"/>
    <property type="match status" value="1"/>
</dbReference>
<evidence type="ECO:0000259" key="5">
    <source>
        <dbReference type="Pfam" id="PF04542"/>
    </source>
</evidence>
<dbReference type="InterPro" id="IPR039425">
    <property type="entry name" value="RNA_pol_sigma-70-like"/>
</dbReference>